<evidence type="ECO:0000256" key="7">
    <source>
        <dbReference type="ARBA" id="ARBA00022989"/>
    </source>
</evidence>
<dbReference type="InterPro" id="IPR022332">
    <property type="entry name" value="TNFR_14"/>
</dbReference>
<dbReference type="CDD" id="cd00185">
    <property type="entry name" value="TNFRSF"/>
    <property type="match status" value="1"/>
</dbReference>
<dbReference type="CDD" id="cd13405">
    <property type="entry name" value="TNFRSF14_teleost"/>
    <property type="match status" value="1"/>
</dbReference>
<keyword evidence="3" id="KW-0945">Host-virus interaction</keyword>
<dbReference type="Gene3D" id="2.10.50.10">
    <property type="entry name" value="Tumor Necrosis Factor Receptor, subunit A, domain 2"/>
    <property type="match status" value="4"/>
</dbReference>
<dbReference type="PRINTS" id="PR01965">
    <property type="entry name" value="TNFACTORR14"/>
</dbReference>
<keyword evidence="11" id="KW-0325">Glycoprotein</keyword>
<proteinExistence type="predicted"/>
<keyword evidence="6" id="KW-0677">Repeat</keyword>
<feature type="transmembrane region" description="Helical" evidence="13">
    <location>
        <begin position="184"/>
        <end position="206"/>
    </location>
</feature>
<name>A0A6J2W7D3_CHACN</name>
<feature type="repeat" description="TNFR-Cys" evidence="12">
    <location>
        <begin position="49"/>
        <end position="91"/>
    </location>
</feature>
<keyword evidence="7 13" id="KW-1133">Transmembrane helix</keyword>
<dbReference type="PANTHER" id="PTHR46838:SF1">
    <property type="entry name" value="TUMOR NECROSIS FACTOR RECEPTOR SUPERFAMILY MEMBER 14"/>
    <property type="match status" value="1"/>
</dbReference>
<dbReference type="GO" id="GO:0009897">
    <property type="term" value="C:external side of plasma membrane"/>
    <property type="evidence" value="ECO:0007669"/>
    <property type="project" value="TreeGrafter"/>
</dbReference>
<dbReference type="GO" id="GO:0046642">
    <property type="term" value="P:negative regulation of alpha-beta T cell proliferation"/>
    <property type="evidence" value="ECO:0007669"/>
    <property type="project" value="TreeGrafter"/>
</dbReference>
<dbReference type="Pfam" id="PF00020">
    <property type="entry name" value="TNFR_c6"/>
    <property type="match status" value="2"/>
</dbReference>
<dbReference type="PROSITE" id="PS50050">
    <property type="entry name" value="TNFR_NGFR_2"/>
    <property type="match status" value="1"/>
</dbReference>
<feature type="disulfide bond" evidence="12">
    <location>
        <begin position="50"/>
        <end position="65"/>
    </location>
</feature>
<evidence type="ECO:0000256" key="12">
    <source>
        <dbReference type="PROSITE-ProRule" id="PRU00206"/>
    </source>
</evidence>
<feature type="domain" description="TNFR-Cys" evidence="14">
    <location>
        <begin position="49"/>
        <end position="91"/>
    </location>
</feature>
<dbReference type="OrthoDB" id="10031141at2759"/>
<comment type="subcellular location">
    <subcellularLocation>
        <location evidence="1">Membrane</location>
        <topology evidence="1">Single-pass type I membrane protein</topology>
    </subcellularLocation>
</comment>
<evidence type="ECO:0000256" key="4">
    <source>
        <dbReference type="ARBA" id="ARBA00022692"/>
    </source>
</evidence>
<dbReference type="FunFam" id="2.10.50.10:FF:000065">
    <property type="entry name" value="TNF receptor superfamily member 14"/>
    <property type="match status" value="1"/>
</dbReference>
<dbReference type="SUPFAM" id="SSF57586">
    <property type="entry name" value="TNF receptor-like"/>
    <property type="match status" value="2"/>
</dbReference>
<evidence type="ECO:0000256" key="3">
    <source>
        <dbReference type="ARBA" id="ARBA00022581"/>
    </source>
</evidence>
<keyword evidence="4 13" id="KW-0812">Transmembrane</keyword>
<evidence type="ECO:0000313" key="16">
    <source>
        <dbReference type="RefSeq" id="XP_030641355.1"/>
    </source>
</evidence>
<keyword evidence="15" id="KW-1185">Reference proteome</keyword>
<dbReference type="PANTHER" id="PTHR46838">
    <property type="entry name" value="TUMOR NECROSIS FACTOR RECEPTOR SUPERFAMILY MEMBER 14"/>
    <property type="match status" value="1"/>
</dbReference>
<keyword evidence="10" id="KW-0675">Receptor</keyword>
<dbReference type="RefSeq" id="XP_030641355.1">
    <property type="nucleotide sequence ID" value="XM_030785495.1"/>
</dbReference>
<dbReference type="GO" id="GO:0050829">
    <property type="term" value="P:defense response to Gram-negative bacterium"/>
    <property type="evidence" value="ECO:0007669"/>
    <property type="project" value="TreeGrafter"/>
</dbReference>
<dbReference type="Proteomes" id="UP000504632">
    <property type="component" value="Chromosome 9"/>
</dbReference>
<dbReference type="GO" id="GO:0002720">
    <property type="term" value="P:positive regulation of cytokine production involved in immune response"/>
    <property type="evidence" value="ECO:0007669"/>
    <property type="project" value="TreeGrafter"/>
</dbReference>
<dbReference type="FunCoup" id="A0A6J2W7D3">
    <property type="interactions" value="1188"/>
</dbReference>
<gene>
    <name evidence="16" type="primary">LOC115821691</name>
</gene>
<accession>A0A6J2W7D3</accession>
<dbReference type="PROSITE" id="PS00652">
    <property type="entry name" value="TNFR_NGFR_1"/>
    <property type="match status" value="1"/>
</dbReference>
<protein>
    <submittedName>
        <fullName evidence="16">Tumor necrosis factor receptor superfamily member 14-like</fullName>
    </submittedName>
</protein>
<dbReference type="InParanoid" id="A0A6J2W7D3"/>
<comment type="caution">
    <text evidence="12">Lacks conserved residue(s) required for the propagation of feature annotation.</text>
</comment>
<dbReference type="FunFam" id="2.10.50.10:FF:000007">
    <property type="entry name" value="TNF receptor superfamily member 14"/>
    <property type="match status" value="1"/>
</dbReference>
<evidence type="ECO:0000256" key="9">
    <source>
        <dbReference type="ARBA" id="ARBA00023157"/>
    </source>
</evidence>
<dbReference type="SMART" id="SM00208">
    <property type="entry name" value="TNFR"/>
    <property type="match status" value="4"/>
</dbReference>
<dbReference type="FunFam" id="2.10.50.10:FF:000009">
    <property type="entry name" value="Tumor necrosis factor receptor superfamily member 14"/>
    <property type="match status" value="1"/>
</dbReference>
<evidence type="ECO:0000259" key="14">
    <source>
        <dbReference type="PROSITE" id="PS50050"/>
    </source>
</evidence>
<keyword evidence="8 13" id="KW-0472">Membrane</keyword>
<keyword evidence="9 12" id="KW-1015">Disulfide bond</keyword>
<keyword evidence="2" id="KW-0597">Phosphoprotein</keyword>
<evidence type="ECO:0000256" key="5">
    <source>
        <dbReference type="ARBA" id="ARBA00022729"/>
    </source>
</evidence>
<dbReference type="GeneID" id="115821691"/>
<evidence type="ECO:0000256" key="11">
    <source>
        <dbReference type="ARBA" id="ARBA00023180"/>
    </source>
</evidence>
<dbReference type="AlphaFoldDB" id="A0A6J2W7D3"/>
<evidence type="ECO:0000256" key="1">
    <source>
        <dbReference type="ARBA" id="ARBA00004479"/>
    </source>
</evidence>
<sequence length="241" mass="26271">MVLFNNFQFCISACAKAEYEVDGECCPVCGPGFHLYKHCSEYTSTSCKPCTPSTFTDLPNGLSQCFPCTVCDSSQGLRTKTECTLTADTICEPREGFYCIDQHKHSCRAAVEHSKCNPGQYIIQNGTAYRDTVCGDCVGDTYSDGSFSSCLPHTQCESSNGVKRWVKIPGTHSSDTECEEQQTVSIIIGIISGVLVIAVGLGLGLLCRRYKKRKSLNIGREYVRPDGGAVGSFRLIPGHSR</sequence>
<reference evidence="16" key="1">
    <citation type="submission" date="2025-08" db="UniProtKB">
        <authorList>
            <consortium name="RefSeq"/>
        </authorList>
    </citation>
    <scope>IDENTIFICATION</scope>
</reference>
<evidence type="ECO:0000256" key="2">
    <source>
        <dbReference type="ARBA" id="ARBA00022553"/>
    </source>
</evidence>
<evidence type="ECO:0000256" key="13">
    <source>
        <dbReference type="SAM" id="Phobius"/>
    </source>
</evidence>
<dbReference type="GO" id="GO:2000406">
    <property type="term" value="P:positive regulation of T cell migration"/>
    <property type="evidence" value="ECO:0007669"/>
    <property type="project" value="TreeGrafter"/>
</dbReference>
<evidence type="ECO:0000313" key="15">
    <source>
        <dbReference type="Proteomes" id="UP000504632"/>
    </source>
</evidence>
<evidence type="ECO:0000256" key="6">
    <source>
        <dbReference type="ARBA" id="ARBA00022737"/>
    </source>
</evidence>
<dbReference type="GO" id="GO:0050830">
    <property type="term" value="P:defense response to Gram-positive bacterium"/>
    <property type="evidence" value="ECO:0007669"/>
    <property type="project" value="TreeGrafter"/>
</dbReference>
<dbReference type="InterPro" id="IPR001368">
    <property type="entry name" value="TNFR/NGFR_Cys_rich_reg"/>
</dbReference>
<evidence type="ECO:0000256" key="10">
    <source>
        <dbReference type="ARBA" id="ARBA00023170"/>
    </source>
</evidence>
<organism evidence="15 16">
    <name type="scientific">Chanos chanos</name>
    <name type="common">Milkfish</name>
    <name type="synonym">Mugil chanos</name>
    <dbReference type="NCBI Taxonomy" id="29144"/>
    <lineage>
        <taxon>Eukaryota</taxon>
        <taxon>Metazoa</taxon>
        <taxon>Chordata</taxon>
        <taxon>Craniata</taxon>
        <taxon>Vertebrata</taxon>
        <taxon>Euteleostomi</taxon>
        <taxon>Actinopterygii</taxon>
        <taxon>Neopterygii</taxon>
        <taxon>Teleostei</taxon>
        <taxon>Ostariophysi</taxon>
        <taxon>Gonorynchiformes</taxon>
        <taxon>Chanidae</taxon>
        <taxon>Chanos</taxon>
    </lineage>
</organism>
<keyword evidence="5" id="KW-0732">Signal</keyword>
<evidence type="ECO:0000256" key="8">
    <source>
        <dbReference type="ARBA" id="ARBA00023136"/>
    </source>
</evidence>